<name>A0A8E0S8G0_9TREM</name>
<comment type="caution">
    <text evidence="2">The sequence shown here is derived from an EMBL/GenBank/DDBJ whole genome shotgun (WGS) entry which is preliminary data.</text>
</comment>
<evidence type="ECO:0000313" key="2">
    <source>
        <dbReference type="EMBL" id="KAA0200929.1"/>
    </source>
</evidence>
<protein>
    <submittedName>
        <fullName evidence="2">Uncharacterized protein</fullName>
    </submittedName>
</protein>
<dbReference type="Proteomes" id="UP000728185">
    <property type="component" value="Unassembled WGS sequence"/>
</dbReference>
<evidence type="ECO:0000256" key="1">
    <source>
        <dbReference type="SAM" id="MobiDB-lite"/>
    </source>
</evidence>
<keyword evidence="3" id="KW-1185">Reference proteome</keyword>
<dbReference type="AlphaFoldDB" id="A0A8E0S8G0"/>
<dbReference type="EMBL" id="LUCM01000207">
    <property type="protein sequence ID" value="KAA0200929.1"/>
    <property type="molecule type" value="Genomic_DNA"/>
</dbReference>
<reference evidence="2" key="1">
    <citation type="submission" date="2019-05" db="EMBL/GenBank/DDBJ databases">
        <title>Annotation for the trematode Fasciolopsis buski.</title>
        <authorList>
            <person name="Choi Y.-J."/>
        </authorList>
    </citation>
    <scope>NUCLEOTIDE SEQUENCE</scope>
    <source>
        <strain evidence="2">HT</strain>
        <tissue evidence="2">Whole worm</tissue>
    </source>
</reference>
<gene>
    <name evidence="2" type="ORF">FBUS_01982</name>
</gene>
<organism evidence="2 3">
    <name type="scientific">Fasciolopsis buskii</name>
    <dbReference type="NCBI Taxonomy" id="27845"/>
    <lineage>
        <taxon>Eukaryota</taxon>
        <taxon>Metazoa</taxon>
        <taxon>Spiralia</taxon>
        <taxon>Lophotrochozoa</taxon>
        <taxon>Platyhelminthes</taxon>
        <taxon>Trematoda</taxon>
        <taxon>Digenea</taxon>
        <taxon>Plagiorchiida</taxon>
        <taxon>Echinostomata</taxon>
        <taxon>Echinostomatoidea</taxon>
        <taxon>Fasciolidae</taxon>
        <taxon>Fasciolopsis</taxon>
    </lineage>
</organism>
<sequence>MNNIRYAFGISILYLFAYTNSQNVLSVILAEFSASIPGVSYIPTGSGFFVQRDAKQGHFCWLFQIANFFIDLTGSMVVARPFQTIACKLDELPSPGQTSYKKTAILIGFAPVRVLSVPGNSTRVIPKPDGMFTVISDQSVISQLVKILDTAFGPMNTGIPPSDHEDSDEQENSDEKQELKRKSKTSN</sequence>
<proteinExistence type="predicted"/>
<feature type="region of interest" description="Disordered" evidence="1">
    <location>
        <begin position="155"/>
        <end position="187"/>
    </location>
</feature>
<accession>A0A8E0S8G0</accession>
<evidence type="ECO:0000313" key="3">
    <source>
        <dbReference type="Proteomes" id="UP000728185"/>
    </source>
</evidence>